<keyword evidence="1" id="KW-0808">Transferase</keyword>
<organism evidence="1">
    <name type="scientific">Leyella stercorea CAG:629</name>
    <dbReference type="NCBI Taxonomy" id="1263103"/>
    <lineage>
        <taxon>Bacteria</taxon>
        <taxon>Pseudomonadati</taxon>
        <taxon>Bacteroidota</taxon>
        <taxon>Bacteroidia</taxon>
        <taxon>Bacteroidales</taxon>
        <taxon>Prevotellaceae</taxon>
        <taxon>Leyella</taxon>
    </lineage>
</organism>
<dbReference type="EMBL" id="CBIT010000092">
    <property type="protein sequence ID" value="CDE31471.1"/>
    <property type="molecule type" value="Genomic_DNA"/>
</dbReference>
<accession>R7GWJ8</accession>
<gene>
    <name evidence="1" type="ORF">BN741_01047</name>
</gene>
<dbReference type="Proteomes" id="UP000018072">
    <property type="component" value="Unassembled WGS sequence"/>
</dbReference>
<proteinExistence type="predicted"/>
<comment type="caution">
    <text evidence="1">The sequence shown here is derived from an EMBL/GenBank/DDBJ whole genome shotgun (WGS) entry which is preliminary data.</text>
</comment>
<dbReference type="AlphaFoldDB" id="R7GWJ8"/>
<dbReference type="STRING" id="1263103.BN741_01047"/>
<keyword evidence="1" id="KW-0723">Serine/threonine-protein kinase</keyword>
<evidence type="ECO:0000313" key="1">
    <source>
        <dbReference type="EMBL" id="CDE31471.1"/>
    </source>
</evidence>
<protein>
    <submittedName>
        <fullName evidence="1">Serine/threonine protein kinase</fullName>
    </submittedName>
</protein>
<dbReference type="GO" id="GO:0004674">
    <property type="term" value="F:protein serine/threonine kinase activity"/>
    <property type="evidence" value="ECO:0007669"/>
    <property type="project" value="UniProtKB-KW"/>
</dbReference>
<name>R7GWJ8_9BACT</name>
<sequence length="80" mass="8768">MKDYALNSGTVSHGSNYDYTIERVLDNGTFGITNLAKVKMKGSLGSLDAKLNVAIKEFFMRDFNGREGSSVTYSSKDGTF</sequence>
<keyword evidence="1" id="KW-0418">Kinase</keyword>
<reference evidence="1" key="1">
    <citation type="submission" date="2012-11" db="EMBL/GenBank/DDBJ databases">
        <title>Dependencies among metagenomic species, viruses, plasmids and units of genetic variation.</title>
        <authorList>
            <person name="Nielsen H.B."/>
            <person name="Almeida M."/>
            <person name="Juncker A.S."/>
            <person name="Rasmussen S."/>
            <person name="Li J."/>
            <person name="Sunagawa S."/>
            <person name="Plichta D."/>
            <person name="Gautier L."/>
            <person name="Le Chatelier E."/>
            <person name="Peletier E."/>
            <person name="Bonde I."/>
            <person name="Nielsen T."/>
            <person name="Manichanh C."/>
            <person name="Arumugam M."/>
            <person name="Batto J."/>
            <person name="Santos M.B.Q.D."/>
            <person name="Blom N."/>
            <person name="Borruel N."/>
            <person name="Burgdorf K.S."/>
            <person name="Boumezbeur F."/>
            <person name="Casellas F."/>
            <person name="Dore J."/>
            <person name="Guarner F."/>
            <person name="Hansen T."/>
            <person name="Hildebrand F."/>
            <person name="Kaas R.S."/>
            <person name="Kennedy S."/>
            <person name="Kristiansen K."/>
            <person name="Kultima J.R."/>
            <person name="Leonard P."/>
            <person name="Levenez F."/>
            <person name="Lund O."/>
            <person name="Moumen B."/>
            <person name="Le Paslier D."/>
            <person name="Pons N."/>
            <person name="Pedersen O."/>
            <person name="Prifti E."/>
            <person name="Qin J."/>
            <person name="Raes J."/>
            <person name="Tap J."/>
            <person name="Tims S."/>
            <person name="Ussery D.W."/>
            <person name="Yamada T."/>
            <person name="MetaHit consortium"/>
            <person name="Renault P."/>
            <person name="Sicheritz-Ponten T."/>
            <person name="Bork P."/>
            <person name="Wang J."/>
            <person name="Brunak S."/>
            <person name="Ehrlich S.D."/>
        </authorList>
    </citation>
    <scope>NUCLEOTIDE SEQUENCE [LARGE SCALE GENOMIC DNA]</scope>
</reference>